<proteinExistence type="inferred from homology"/>
<name>A0ABW5Q818_9BACI</name>
<evidence type="ECO:0000256" key="2">
    <source>
        <dbReference type="RuleBase" id="RU003616"/>
    </source>
</evidence>
<evidence type="ECO:0000313" key="5">
    <source>
        <dbReference type="Proteomes" id="UP001597452"/>
    </source>
</evidence>
<evidence type="ECO:0000259" key="3">
    <source>
        <dbReference type="PROSITE" id="PS01031"/>
    </source>
</evidence>
<dbReference type="Proteomes" id="UP001597452">
    <property type="component" value="Unassembled WGS sequence"/>
</dbReference>
<sequence>MDITSFVIAIISTVRLFAYVNAEELRKGMIDLMNSFKHMHDWRKNIDQFFGEPFWNEFESILKPNIPQVNIFKKDYEILCVINIPGINQIKQIHCAIDGYHLKVEGEIKLSASGYELIQEEIIQGSFNRSIELPYKVREDKIHARYEHGLVYIHLYKDVHDSHRSKSIQIKEGDK</sequence>
<gene>
    <name evidence="4" type="ORF">ACFSW4_04040</name>
</gene>
<dbReference type="EMBL" id="JBHUMZ010000013">
    <property type="protein sequence ID" value="MFD2638038.1"/>
    <property type="molecule type" value="Genomic_DNA"/>
</dbReference>
<dbReference type="SUPFAM" id="SSF49764">
    <property type="entry name" value="HSP20-like chaperones"/>
    <property type="match status" value="1"/>
</dbReference>
<comment type="caution">
    <text evidence="4">The sequence shown here is derived from an EMBL/GenBank/DDBJ whole genome shotgun (WGS) entry which is preliminary data.</text>
</comment>
<feature type="domain" description="SHSP" evidence="3">
    <location>
        <begin position="60"/>
        <end position="173"/>
    </location>
</feature>
<reference evidence="5" key="1">
    <citation type="journal article" date="2019" name="Int. J. Syst. Evol. Microbiol.">
        <title>The Global Catalogue of Microorganisms (GCM) 10K type strain sequencing project: providing services to taxonomists for standard genome sequencing and annotation.</title>
        <authorList>
            <consortium name="The Broad Institute Genomics Platform"/>
            <consortium name="The Broad Institute Genome Sequencing Center for Infectious Disease"/>
            <person name="Wu L."/>
            <person name="Ma J."/>
        </authorList>
    </citation>
    <scope>NUCLEOTIDE SEQUENCE [LARGE SCALE GENOMIC DNA]</scope>
    <source>
        <strain evidence="5">TISTR 1571</strain>
    </source>
</reference>
<accession>A0ABW5Q818</accession>
<dbReference type="InterPro" id="IPR008978">
    <property type="entry name" value="HSP20-like_chaperone"/>
</dbReference>
<dbReference type="InterPro" id="IPR002068">
    <property type="entry name" value="A-crystallin/Hsp20_dom"/>
</dbReference>
<evidence type="ECO:0000256" key="1">
    <source>
        <dbReference type="PROSITE-ProRule" id="PRU00285"/>
    </source>
</evidence>
<dbReference type="Pfam" id="PF00011">
    <property type="entry name" value="HSP20"/>
    <property type="match status" value="1"/>
</dbReference>
<dbReference type="PROSITE" id="PS01031">
    <property type="entry name" value="SHSP"/>
    <property type="match status" value="1"/>
</dbReference>
<dbReference type="CDD" id="cd06464">
    <property type="entry name" value="ACD_sHsps-like"/>
    <property type="match status" value="1"/>
</dbReference>
<protein>
    <submittedName>
        <fullName evidence="4">Hsp20/alpha crystallin family protein</fullName>
    </submittedName>
</protein>
<keyword evidence="5" id="KW-1185">Reference proteome</keyword>
<comment type="similarity">
    <text evidence="1 2">Belongs to the small heat shock protein (HSP20) family.</text>
</comment>
<evidence type="ECO:0000313" key="4">
    <source>
        <dbReference type="EMBL" id="MFD2638038.1"/>
    </source>
</evidence>
<organism evidence="4 5">
    <name type="scientific">Piscibacillus salipiscarius</name>
    <dbReference type="NCBI Taxonomy" id="299480"/>
    <lineage>
        <taxon>Bacteria</taxon>
        <taxon>Bacillati</taxon>
        <taxon>Bacillota</taxon>
        <taxon>Bacilli</taxon>
        <taxon>Bacillales</taxon>
        <taxon>Bacillaceae</taxon>
        <taxon>Piscibacillus</taxon>
    </lineage>
</organism>
<dbReference type="Gene3D" id="2.60.40.790">
    <property type="match status" value="1"/>
</dbReference>